<keyword evidence="3" id="KW-1185">Reference proteome</keyword>
<comment type="caution">
    <text evidence="2">The sequence shown here is derived from an EMBL/GenBank/DDBJ whole genome shotgun (WGS) entry which is preliminary data.</text>
</comment>
<evidence type="ECO:0000256" key="1">
    <source>
        <dbReference type="SAM" id="MobiDB-lite"/>
    </source>
</evidence>
<feature type="compositionally biased region" description="Low complexity" evidence="1">
    <location>
        <begin position="215"/>
        <end position="233"/>
    </location>
</feature>
<evidence type="ECO:0000313" key="2">
    <source>
        <dbReference type="EMBL" id="TGO75601.1"/>
    </source>
</evidence>
<feature type="region of interest" description="Disordered" evidence="1">
    <location>
        <begin position="1"/>
        <end position="32"/>
    </location>
</feature>
<name>A0A4Z1JPB3_9HELO</name>
<accession>A0A4Z1JPB3</accession>
<dbReference type="EMBL" id="PQXM01000203">
    <property type="protein sequence ID" value="TGO75601.1"/>
    <property type="molecule type" value="Genomic_DNA"/>
</dbReference>
<feature type="region of interest" description="Disordered" evidence="1">
    <location>
        <begin position="208"/>
        <end position="233"/>
    </location>
</feature>
<dbReference type="Proteomes" id="UP000297229">
    <property type="component" value="Unassembled WGS sequence"/>
</dbReference>
<reference evidence="2 3" key="1">
    <citation type="submission" date="2017-12" db="EMBL/GenBank/DDBJ databases">
        <title>Comparative genomics of Botrytis spp.</title>
        <authorList>
            <person name="Valero-Jimenez C.A."/>
            <person name="Tapia P."/>
            <person name="Veloso J."/>
            <person name="Silva-Moreno E."/>
            <person name="Staats M."/>
            <person name="Valdes J.H."/>
            <person name="Van Kan J.A.L."/>
        </authorList>
    </citation>
    <scope>NUCLEOTIDE SEQUENCE [LARGE SCALE GENOMIC DNA]</scope>
    <source>
        <strain evidence="2 3">Be9601</strain>
    </source>
</reference>
<evidence type="ECO:0000313" key="3">
    <source>
        <dbReference type="Proteomes" id="UP000297229"/>
    </source>
</evidence>
<proteinExistence type="predicted"/>
<gene>
    <name evidence="2" type="ORF">BELL_0204g00170</name>
</gene>
<organism evidence="2 3">
    <name type="scientific">Botrytis elliptica</name>
    <dbReference type="NCBI Taxonomy" id="278938"/>
    <lineage>
        <taxon>Eukaryota</taxon>
        <taxon>Fungi</taxon>
        <taxon>Dikarya</taxon>
        <taxon>Ascomycota</taxon>
        <taxon>Pezizomycotina</taxon>
        <taxon>Leotiomycetes</taxon>
        <taxon>Helotiales</taxon>
        <taxon>Sclerotiniaceae</taxon>
        <taxon>Botrytis</taxon>
    </lineage>
</organism>
<protein>
    <submittedName>
        <fullName evidence="2">Uncharacterized protein</fullName>
    </submittedName>
</protein>
<sequence>MYGARTSSRHFRPNPRYPRDTRARLRRPQWHGKGYREGGDKLFFQLHRSCSYGRGFSRYFESYETANMHDLLGGLENEVSRDYKLPENLHFEFFLRRTQIIGEDALVGSVFDGGETVYAKAFDDEGIQFVFCSGPFGDVWQAKERRGRRVSQSRNPKNFNSQFVIYLSSPGLNRSDTTLSMISDLSPPGFNESDIGLPRVSEFLHSDSNRSDFTLPGSSNPLPPNNSSTQLQN</sequence>
<dbReference type="AlphaFoldDB" id="A0A4Z1JPB3"/>